<dbReference type="AlphaFoldDB" id="A0AAQ3QUY7"/>
<name>A0AAQ3QUY7_PSEAI</name>
<sequence length="373" mass="40558">MMTRRHFLQRLGASAGLGAALTLGLEFGSPRGQAAAADHWHMPDEHLPQERVFLAYAASPSIWKDLAEDVNRSVALLARTIARYQPVTLLCRPAQEAAARRACGGANIDYLALPLDDIWVRDYGGCFVLNGEGEAGLVDFNFNGWGGKQQAGNDSRVAGVLSERLEVRYIASQLTGEGGGIEVDGRGTAILTESCWLNDNRNPGMDKGQVEAELKALLGLRKIVWLPGIRGRDITDAHVDFYARFVRPGVVIANLDNDPDSYDYAVTREHLEILRTATDADGRALQVHTLSPPLKPRRDYSRNNPDFAAGYINYLPINGAVIAPQFGDASADRHCGELLGRLYPGRDIVQLNIDPIAAGGGGIHCVTKHMPRA</sequence>
<dbReference type="GO" id="GO:0004668">
    <property type="term" value="F:protein-arginine deiminase activity"/>
    <property type="evidence" value="ECO:0007669"/>
    <property type="project" value="InterPro"/>
</dbReference>
<accession>A0AAQ3QUY7</accession>
<dbReference type="Proteomes" id="UP001297540">
    <property type="component" value="Chromosome"/>
</dbReference>
<dbReference type="GO" id="GO:0047632">
    <property type="term" value="F:agmatine deiminase activity"/>
    <property type="evidence" value="ECO:0007669"/>
    <property type="project" value="TreeGrafter"/>
</dbReference>
<dbReference type="GO" id="GO:0009446">
    <property type="term" value="P:putrescine biosynthetic process"/>
    <property type="evidence" value="ECO:0007669"/>
    <property type="project" value="InterPro"/>
</dbReference>
<dbReference type="PANTHER" id="PTHR31377:SF0">
    <property type="entry name" value="AGMATINE DEIMINASE-RELATED"/>
    <property type="match status" value="1"/>
</dbReference>
<dbReference type="EMBL" id="CP136986">
    <property type="protein sequence ID" value="WOS75697.1"/>
    <property type="molecule type" value="Genomic_DNA"/>
</dbReference>
<dbReference type="RefSeq" id="WP_003086696.1">
    <property type="nucleotide sequence ID" value="NZ_AP014622.1"/>
</dbReference>
<gene>
    <name evidence="2" type="ORF">L4V69_24685</name>
</gene>
<organism evidence="2 3">
    <name type="scientific">Pseudomonas aeruginosa</name>
    <dbReference type="NCBI Taxonomy" id="287"/>
    <lineage>
        <taxon>Bacteria</taxon>
        <taxon>Pseudomonadati</taxon>
        <taxon>Pseudomonadota</taxon>
        <taxon>Gammaproteobacteria</taxon>
        <taxon>Pseudomonadales</taxon>
        <taxon>Pseudomonadaceae</taxon>
        <taxon>Pseudomonas</taxon>
    </lineage>
</organism>
<dbReference type="InterPro" id="IPR007466">
    <property type="entry name" value="Peptidyl-Arg-deiminase_porph"/>
</dbReference>
<reference evidence="2" key="2">
    <citation type="submission" date="2023-10" db="EMBL/GenBank/DDBJ databases">
        <title>Pathogen: clinical or host-associated sample.</title>
        <authorList>
            <person name="Hergert J."/>
            <person name="Casey R."/>
            <person name="Wagner J."/>
            <person name="Young E.L."/>
            <person name="Oakeson K.F."/>
        </authorList>
    </citation>
    <scope>NUCLEOTIDE SEQUENCE</scope>
    <source>
        <strain evidence="2">2021CK-01020</strain>
    </source>
</reference>
<dbReference type="SUPFAM" id="SSF55909">
    <property type="entry name" value="Pentein"/>
    <property type="match status" value="1"/>
</dbReference>
<evidence type="ECO:0000313" key="3">
    <source>
        <dbReference type="Proteomes" id="UP001297540"/>
    </source>
</evidence>
<dbReference type="PANTHER" id="PTHR31377">
    <property type="entry name" value="AGMATINE DEIMINASE-RELATED"/>
    <property type="match status" value="1"/>
</dbReference>
<protein>
    <submittedName>
        <fullName evidence="2">Agmatine deiminase family protein</fullName>
    </submittedName>
</protein>
<dbReference type="PROSITE" id="PS51318">
    <property type="entry name" value="TAT"/>
    <property type="match status" value="1"/>
</dbReference>
<evidence type="ECO:0000313" key="2">
    <source>
        <dbReference type="EMBL" id="WOS75697.1"/>
    </source>
</evidence>
<dbReference type="Gene3D" id="3.75.10.10">
    <property type="entry name" value="L-arginine/glycine Amidinotransferase, Chain A"/>
    <property type="match status" value="1"/>
</dbReference>
<keyword evidence="1" id="KW-0378">Hydrolase</keyword>
<dbReference type="Pfam" id="PF04371">
    <property type="entry name" value="PAD_porph"/>
    <property type="match status" value="1"/>
</dbReference>
<proteinExistence type="predicted"/>
<evidence type="ECO:0000256" key="1">
    <source>
        <dbReference type="ARBA" id="ARBA00022801"/>
    </source>
</evidence>
<dbReference type="InterPro" id="IPR006311">
    <property type="entry name" value="TAT_signal"/>
</dbReference>
<reference evidence="2" key="1">
    <citation type="submission" date="2023-06" db="EMBL/GenBank/DDBJ databases">
        <authorList>
            <consortium name="Clinical and Environmental Microbiology Branch: Whole genome sequencing antimicrobial resistance pathogens in the healthcare setting"/>
        </authorList>
    </citation>
    <scope>NUCLEOTIDE SEQUENCE</scope>
    <source>
        <strain evidence="2">2021CK-01020</strain>
    </source>
</reference>
<dbReference type="KEGG" id="paeb:NCGM1900_1355"/>